<sequence>MFRELNIPDEHTAAVSEVTATSLERTVTDCAGWMSRPQALAAVDQLLRAGAVAAAADRISRAAAASPHSVRARQILAVADARSESPGESQTRCLIIDAGFPRPECQIPLLGGKVRLDMGYPELHQAVEYDGREHHSLDAARHDKERRRRIGDAGWNVLVVTRDSILVNPEIFYRQLMRRMLDSGWRPRTGELKMIQRRINYICMKHRQAREQGRLLFL</sequence>
<proteinExistence type="predicted"/>
<name>A0A852TWY3_9ACTN</name>
<comment type="caution">
    <text evidence="1">The sequence shown here is derived from an EMBL/GenBank/DDBJ whole genome shotgun (WGS) entry which is preliminary data.</text>
</comment>
<dbReference type="Proteomes" id="UP000589036">
    <property type="component" value="Unassembled WGS sequence"/>
</dbReference>
<dbReference type="RefSeq" id="WP_179642487.1">
    <property type="nucleotide sequence ID" value="NZ_BAAAYY010000022.1"/>
</dbReference>
<dbReference type="InterPro" id="IPR011335">
    <property type="entry name" value="Restrct_endonuc-II-like"/>
</dbReference>
<protein>
    <recommendedName>
        <fullName evidence="3">DUF559 domain-containing protein</fullName>
    </recommendedName>
</protein>
<evidence type="ECO:0008006" key="3">
    <source>
        <dbReference type="Google" id="ProtNLM"/>
    </source>
</evidence>
<keyword evidence="2" id="KW-1185">Reference proteome</keyword>
<dbReference type="AlphaFoldDB" id="A0A852TWY3"/>
<reference evidence="1 2" key="1">
    <citation type="submission" date="2020-07" db="EMBL/GenBank/DDBJ databases">
        <title>Sequencing the genomes of 1000 actinobacteria strains.</title>
        <authorList>
            <person name="Klenk H.-P."/>
        </authorList>
    </citation>
    <scope>NUCLEOTIDE SEQUENCE [LARGE SCALE GENOMIC DNA]</scope>
    <source>
        <strain evidence="1 2">CXB654</strain>
    </source>
</reference>
<accession>A0A852TWY3</accession>
<organism evidence="1 2">
    <name type="scientific">Spinactinospora alkalitolerans</name>
    <dbReference type="NCBI Taxonomy" id="687207"/>
    <lineage>
        <taxon>Bacteria</taxon>
        <taxon>Bacillati</taxon>
        <taxon>Actinomycetota</taxon>
        <taxon>Actinomycetes</taxon>
        <taxon>Streptosporangiales</taxon>
        <taxon>Nocardiopsidaceae</taxon>
        <taxon>Spinactinospora</taxon>
    </lineage>
</organism>
<gene>
    <name evidence="1" type="ORF">HDA32_001490</name>
</gene>
<dbReference type="Gene3D" id="3.40.960.10">
    <property type="entry name" value="VSR Endonuclease"/>
    <property type="match status" value="1"/>
</dbReference>
<dbReference type="EMBL" id="JACCCC010000001">
    <property type="protein sequence ID" value="NYE46370.1"/>
    <property type="molecule type" value="Genomic_DNA"/>
</dbReference>
<evidence type="ECO:0000313" key="1">
    <source>
        <dbReference type="EMBL" id="NYE46370.1"/>
    </source>
</evidence>
<evidence type="ECO:0000313" key="2">
    <source>
        <dbReference type="Proteomes" id="UP000589036"/>
    </source>
</evidence>
<dbReference type="SUPFAM" id="SSF52980">
    <property type="entry name" value="Restriction endonuclease-like"/>
    <property type="match status" value="1"/>
</dbReference>